<sequence>MADAIIGQSLKLKEHVGKLFGDLLSGCNWHCHSYHLVQRMTPKYSISMNLVPECHLAQGAGLLPLQVVGVICDVLDSSEPIHAVREGDFKNNIVKSPGKSPGINLAADALD</sequence>
<organism evidence="1 2">
    <name type="scientific">Coccidioides immitis RMSCC 2394</name>
    <dbReference type="NCBI Taxonomy" id="404692"/>
    <lineage>
        <taxon>Eukaryota</taxon>
        <taxon>Fungi</taxon>
        <taxon>Dikarya</taxon>
        <taxon>Ascomycota</taxon>
        <taxon>Pezizomycotina</taxon>
        <taxon>Eurotiomycetes</taxon>
        <taxon>Eurotiomycetidae</taxon>
        <taxon>Onygenales</taxon>
        <taxon>Onygenaceae</taxon>
        <taxon>Coccidioides</taxon>
    </lineage>
</organism>
<name>A0A0J6YR84_COCIT</name>
<dbReference type="Proteomes" id="UP000054565">
    <property type="component" value="Unassembled WGS sequence"/>
</dbReference>
<gene>
    <name evidence="1" type="ORF">CIRG_09648</name>
</gene>
<dbReference type="AlphaFoldDB" id="A0A0J6YR84"/>
<reference evidence="2" key="1">
    <citation type="journal article" date="2010" name="Genome Res.">
        <title>Population genomic sequencing of Coccidioides fungi reveals recent hybridization and transposon control.</title>
        <authorList>
            <person name="Neafsey D.E."/>
            <person name="Barker B.M."/>
            <person name="Sharpton T.J."/>
            <person name="Stajich J.E."/>
            <person name="Park D.J."/>
            <person name="Whiston E."/>
            <person name="Hung C.-Y."/>
            <person name="McMahan C."/>
            <person name="White J."/>
            <person name="Sykes S."/>
            <person name="Heiman D."/>
            <person name="Young S."/>
            <person name="Zeng Q."/>
            <person name="Abouelleil A."/>
            <person name="Aftuck L."/>
            <person name="Bessette D."/>
            <person name="Brown A."/>
            <person name="FitzGerald M."/>
            <person name="Lui A."/>
            <person name="Macdonald J.P."/>
            <person name="Priest M."/>
            <person name="Orbach M.J."/>
            <person name="Galgiani J.N."/>
            <person name="Kirkland T.N."/>
            <person name="Cole G.T."/>
            <person name="Birren B.W."/>
            <person name="Henn M.R."/>
            <person name="Taylor J.W."/>
            <person name="Rounsley S.D."/>
        </authorList>
    </citation>
    <scope>NUCLEOTIDE SEQUENCE [LARGE SCALE GENOMIC DNA]</scope>
    <source>
        <strain evidence="2">RMSCC 2394</strain>
    </source>
</reference>
<evidence type="ECO:0000313" key="2">
    <source>
        <dbReference type="Proteomes" id="UP000054565"/>
    </source>
</evidence>
<dbReference type="EMBL" id="DS028099">
    <property type="protein sequence ID" value="KMP09478.1"/>
    <property type="molecule type" value="Genomic_DNA"/>
</dbReference>
<protein>
    <submittedName>
        <fullName evidence="1">Uncharacterized protein</fullName>
    </submittedName>
</protein>
<proteinExistence type="predicted"/>
<accession>A0A0J6YR84</accession>
<evidence type="ECO:0000313" key="1">
    <source>
        <dbReference type="EMBL" id="KMP09478.1"/>
    </source>
</evidence>